<protein>
    <submittedName>
        <fullName evidence="4">Uncharacterized protein LOC107218104 isoform X1</fullName>
    </submittedName>
</protein>
<name>A0ABM3GIR5_NEOLC</name>
<keyword evidence="3" id="KW-1185">Reference proteome</keyword>
<dbReference type="SUPFAM" id="SSF48371">
    <property type="entry name" value="ARM repeat"/>
    <property type="match status" value="1"/>
</dbReference>
<dbReference type="GeneID" id="107218104"/>
<dbReference type="PANTHER" id="PTHR23346:SF19">
    <property type="entry name" value="PROTEASOME ADAPTER AND SCAFFOLD PROTEIN ECM29"/>
    <property type="match status" value="1"/>
</dbReference>
<dbReference type="RefSeq" id="XP_046600143.1">
    <property type="nucleotide sequence ID" value="XM_046744187.1"/>
</dbReference>
<organism evidence="3 4">
    <name type="scientific">Neodiprion lecontei</name>
    <name type="common">Redheaded pine sawfly</name>
    <dbReference type="NCBI Taxonomy" id="441921"/>
    <lineage>
        <taxon>Eukaryota</taxon>
        <taxon>Metazoa</taxon>
        <taxon>Ecdysozoa</taxon>
        <taxon>Arthropoda</taxon>
        <taxon>Hexapoda</taxon>
        <taxon>Insecta</taxon>
        <taxon>Pterygota</taxon>
        <taxon>Neoptera</taxon>
        <taxon>Endopterygota</taxon>
        <taxon>Hymenoptera</taxon>
        <taxon>Tenthredinoidea</taxon>
        <taxon>Diprionidae</taxon>
        <taxon>Diprioninae</taxon>
        <taxon>Neodiprion</taxon>
    </lineage>
</organism>
<keyword evidence="1" id="KW-0677">Repeat</keyword>
<evidence type="ECO:0000256" key="1">
    <source>
        <dbReference type="ARBA" id="ARBA00022737"/>
    </source>
</evidence>
<gene>
    <name evidence="4" type="primary">LOC107218104</name>
</gene>
<evidence type="ECO:0000256" key="2">
    <source>
        <dbReference type="SAM" id="MobiDB-lite"/>
    </source>
</evidence>
<evidence type="ECO:0000313" key="3">
    <source>
        <dbReference type="Proteomes" id="UP000829291"/>
    </source>
</evidence>
<dbReference type="InterPro" id="IPR016024">
    <property type="entry name" value="ARM-type_fold"/>
</dbReference>
<dbReference type="PANTHER" id="PTHR23346">
    <property type="entry name" value="TRANSLATIONAL ACTIVATOR GCN1-RELATED"/>
    <property type="match status" value="1"/>
</dbReference>
<evidence type="ECO:0000313" key="4">
    <source>
        <dbReference type="RefSeq" id="XP_046600143.1"/>
    </source>
</evidence>
<sequence>MSHEILHLLCSPMKLERDQAISELNKTLPASSQSTVQQFKNALIATATNKEAPWETKYGCLLGTKIVVSYLNIENEDDQLFINKYKDTALQYLIDDEPRVRIAAGEVLGVLCAKAGPLLYSEIKTSLVNLLSSQIDSQNTDQQQIMHKIASSSDTGGSSTALETTLKCLQNIAEGCGHEFQPFIDSEMLNLVFRSTKHSCRFVREAAFYLCASLVTNAVDEYDYGECDNTVINTYGNEFAHNLSSGLSDNWSQVRLAASVATRKFLVALPMAKSREAYYPELLPKICLNRYYVAEGVRNYSQETWRQVTGPDGKVLVERFVNETVNYYIKTTECDNHAVREAACSCIAELATKIDSECVRPHVQRLLSTLGICFQDDFWPVRDAACLACGSLIQSFPQESQKALPTLYPMFFRNLEDPIASVRQDAAIGLSNTVRAYGASALAEIQPRMVAGLNGVRNQPDSSLLFSEPNSKLNTNYTSTRKCPQVADPTDDVPMYEHNRNTDLTHVRRKPSEPWELADGYLIFILVQNAQIITIKSSIIFIEFPIPLVDFMPYLRLKKNVVRCLHLLGELAMIGGPASSVVTEILPLLAEISKLRHYSNHLQLLENLCKTLPIICTSIGKKYTKSIVQDFFDSIFYALESENALTSSAASQCLNTLSSLIGPSILRAKVQSYNPSYLHHLDANIHIAPL</sequence>
<accession>A0ABM3GIR5</accession>
<dbReference type="InterPro" id="IPR011989">
    <property type="entry name" value="ARM-like"/>
</dbReference>
<reference evidence="4" key="1">
    <citation type="submission" date="2025-08" db="UniProtKB">
        <authorList>
            <consortium name="RefSeq"/>
        </authorList>
    </citation>
    <scope>IDENTIFICATION</scope>
    <source>
        <tissue evidence="4">Thorax and Abdomen</tissue>
    </source>
</reference>
<feature type="region of interest" description="Disordered" evidence="2">
    <location>
        <begin position="477"/>
        <end position="497"/>
    </location>
</feature>
<dbReference type="Gene3D" id="1.25.10.10">
    <property type="entry name" value="Leucine-rich Repeat Variant"/>
    <property type="match status" value="2"/>
</dbReference>
<proteinExistence type="predicted"/>
<dbReference type="Proteomes" id="UP000829291">
    <property type="component" value="Chromosome 6"/>
</dbReference>